<keyword evidence="5" id="KW-1185">Reference proteome</keyword>
<dbReference type="Gene3D" id="3.90.70.200">
    <property type="entry name" value="Plus-3 domain"/>
    <property type="match status" value="1"/>
</dbReference>
<dbReference type="CDD" id="cd10567">
    <property type="entry name" value="SWIB-MDM2_like"/>
    <property type="match status" value="1"/>
</dbReference>
<dbReference type="Proteomes" id="UP001168098">
    <property type="component" value="Unassembled WGS sequence"/>
</dbReference>
<dbReference type="Pfam" id="PF25980">
    <property type="entry name" value="NERD_plant"/>
    <property type="match status" value="1"/>
</dbReference>
<dbReference type="AlphaFoldDB" id="A0AA38ZER4"/>
<dbReference type="Gene3D" id="1.10.245.10">
    <property type="entry name" value="SWIB/MDM2 domain"/>
    <property type="match status" value="1"/>
</dbReference>
<dbReference type="InterPro" id="IPR003121">
    <property type="entry name" value="SWIB_MDM2_domain"/>
</dbReference>
<comment type="caution">
    <text evidence="4">The sequence shown here is derived from an EMBL/GenBank/DDBJ whole genome shotgun (WGS) entry which is preliminary data.</text>
</comment>
<proteinExistence type="predicted"/>
<dbReference type="InterPro" id="IPR004343">
    <property type="entry name" value="Plus-3_dom"/>
</dbReference>
<accession>A0AA38ZER4</accession>
<reference evidence="4 5" key="1">
    <citation type="journal article" date="2023" name="BMC Biotechnol.">
        <title>Vitis rotundifolia cv Carlos genome sequencing.</title>
        <authorList>
            <person name="Huff M."/>
            <person name="Hulse-Kemp A."/>
            <person name="Scheffler B."/>
            <person name="Youngblood R."/>
            <person name="Simpson S."/>
            <person name="Babiker E."/>
            <person name="Staton M."/>
        </authorList>
    </citation>
    <scope>NUCLEOTIDE SEQUENCE [LARGE SCALE GENOMIC DNA]</scope>
    <source>
        <tissue evidence="4">Leaf</tissue>
    </source>
</reference>
<dbReference type="SUPFAM" id="SSF47592">
    <property type="entry name" value="SWIB/MDM2 domain"/>
    <property type="match status" value="1"/>
</dbReference>
<dbReference type="SUPFAM" id="SSF159042">
    <property type="entry name" value="Plus3-like"/>
    <property type="match status" value="1"/>
</dbReference>
<protein>
    <submittedName>
        <fullName evidence="4">Uncharacterized protein</fullName>
    </submittedName>
</protein>
<dbReference type="EMBL" id="JARBHA010000012">
    <property type="protein sequence ID" value="KAJ9687676.1"/>
    <property type="molecule type" value="Genomic_DNA"/>
</dbReference>
<evidence type="ECO:0000259" key="3">
    <source>
        <dbReference type="PROSITE" id="PS51925"/>
    </source>
</evidence>
<dbReference type="Pfam" id="PF02201">
    <property type="entry name" value="SWIB"/>
    <property type="match status" value="1"/>
</dbReference>
<dbReference type="PANTHER" id="PTHR46851">
    <property type="entry name" value="OS01G0884500 PROTEIN"/>
    <property type="match status" value="1"/>
</dbReference>
<dbReference type="InterPro" id="IPR058668">
    <property type="entry name" value="NERD_dom"/>
</dbReference>
<dbReference type="InterPro" id="IPR036885">
    <property type="entry name" value="SWIB_MDM2_dom_sf"/>
</dbReference>
<dbReference type="SMART" id="SM00719">
    <property type="entry name" value="Plus3"/>
    <property type="match status" value="1"/>
</dbReference>
<dbReference type="InterPro" id="IPR045894">
    <property type="entry name" value="At5g08430-like"/>
</dbReference>
<dbReference type="InterPro" id="IPR036128">
    <property type="entry name" value="Plus3-like_sf"/>
</dbReference>
<evidence type="ECO:0000259" key="2">
    <source>
        <dbReference type="PROSITE" id="PS51360"/>
    </source>
</evidence>
<dbReference type="GO" id="GO:0003677">
    <property type="term" value="F:DNA binding"/>
    <property type="evidence" value="ECO:0007669"/>
    <property type="project" value="InterPro"/>
</dbReference>
<evidence type="ECO:0000313" key="5">
    <source>
        <dbReference type="Proteomes" id="UP001168098"/>
    </source>
</evidence>
<feature type="region of interest" description="Disordered" evidence="1">
    <location>
        <begin position="431"/>
        <end position="457"/>
    </location>
</feature>
<organism evidence="4 5">
    <name type="scientific">Vitis rotundifolia</name>
    <name type="common">Muscadine grape</name>
    <dbReference type="NCBI Taxonomy" id="103349"/>
    <lineage>
        <taxon>Eukaryota</taxon>
        <taxon>Viridiplantae</taxon>
        <taxon>Streptophyta</taxon>
        <taxon>Embryophyta</taxon>
        <taxon>Tracheophyta</taxon>
        <taxon>Spermatophyta</taxon>
        <taxon>Magnoliopsida</taxon>
        <taxon>eudicotyledons</taxon>
        <taxon>Gunneridae</taxon>
        <taxon>Pentapetalae</taxon>
        <taxon>rosids</taxon>
        <taxon>Vitales</taxon>
        <taxon>Vitaceae</taxon>
        <taxon>Viteae</taxon>
        <taxon>Vitis</taxon>
    </lineage>
</organism>
<sequence>MKFNRSAVLDETCWRQKSSAGAQRGGIEILNVSIKWDCLKAYHPQCVGKEDSFSETEESWTFMIGWSPCFRMLLRKEYKYCMQTMDSAQEHKQVSKGKGVMESNLTSTKREFIGWGSKVLMEFLASIGEDTTKKLSKDEVTSIINRYIHENNLFDQKNKMKVLIDERLLPVLGRKPVNRYRISNIVDVHLAENLEQSEQDESGFGSKEKSENVLVTYRRQRKSSSNKPLIKELVRGILQSQFVAIVPKNLKLVYLKRSLVLELLKQPDSFQRKIRGSFVKVKSGAHLYSHHLSYQLFQVIGVKKASKTGEIDTKILLQAPLAKDIHIDLLVEHDLTKEECEEYRQKVKYGLYKRPTIVEFEEKARSLHEDITKHWIKKELSRLQNLIDRANEKGCRSELIRYMERKQLLLSPAEQLRLLNEVPEVIPDLEEFNPAPEDSYNDEKHGDNGSLGTIPTSKTLDENMDAKGYLMCVADAAGLQSFYFYSYVFINYS</sequence>
<dbReference type="PANTHER" id="PTHR46851:SF23">
    <property type="entry name" value="SWIB_MDM2 DOMAIN-CONTAINING PROTEIN"/>
    <property type="match status" value="1"/>
</dbReference>
<gene>
    <name evidence="4" type="ORF">PVL29_016242</name>
</gene>
<dbReference type="PROSITE" id="PS51360">
    <property type="entry name" value="PLUS3"/>
    <property type="match status" value="1"/>
</dbReference>
<dbReference type="Pfam" id="PF03126">
    <property type="entry name" value="Plus-3"/>
    <property type="match status" value="1"/>
</dbReference>
<feature type="domain" description="Plus3" evidence="2">
    <location>
        <begin position="244"/>
        <end position="372"/>
    </location>
</feature>
<feature type="domain" description="DM2" evidence="3">
    <location>
        <begin position="112"/>
        <end position="192"/>
    </location>
</feature>
<name>A0AA38ZER4_VITRO</name>
<evidence type="ECO:0000256" key="1">
    <source>
        <dbReference type="SAM" id="MobiDB-lite"/>
    </source>
</evidence>
<dbReference type="PROSITE" id="PS51925">
    <property type="entry name" value="SWIB_MDM2"/>
    <property type="match status" value="1"/>
</dbReference>
<evidence type="ECO:0000313" key="4">
    <source>
        <dbReference type="EMBL" id="KAJ9687676.1"/>
    </source>
</evidence>